<protein>
    <submittedName>
        <fullName evidence="5">Glycosyltransferase involved in cell wall bisynthesis</fullName>
    </submittedName>
</protein>
<keyword evidence="6" id="KW-1185">Reference proteome</keyword>
<gene>
    <name evidence="5" type="ORF">SAMN05445060_3957</name>
</gene>
<keyword evidence="3 5" id="KW-0808">Transferase</keyword>
<dbReference type="PANTHER" id="PTHR43685">
    <property type="entry name" value="GLYCOSYLTRANSFERASE"/>
    <property type="match status" value="1"/>
</dbReference>
<evidence type="ECO:0000256" key="3">
    <source>
        <dbReference type="ARBA" id="ARBA00022679"/>
    </source>
</evidence>
<dbReference type="PANTHER" id="PTHR43685:SF5">
    <property type="entry name" value="GLYCOSYLTRANSFERASE EPSE-RELATED"/>
    <property type="match status" value="1"/>
</dbReference>
<dbReference type="OrthoDB" id="3177103at2"/>
<sequence length="312" mass="34513">MSRRSHRTDRSALTVMMPARNAAATVARAVTSTLRALPDNGTLLVLDDASTDETPEIVRRIARRDGRVGLLGGGDTALGIPAASNALLDESNTPLVARMDSDDITLPGRFTRQLRAIEHADFTFCHTIFYGPERWRLEPVPVFAANAESSRYELLVHDPFFHSAFLGRREVVDEMGGYRDVPSEDWDLFMRLAAAGGSLTRSAIPGIVYRRHATQITRVPEWKAAVVNSKQMAEAHDTLCHTVFGESTGAFRALAGQGATLDEVRRGEEVIGRVEAEASKFPLQERLSLRITTHGVRLRLHRRYEELLAEAA</sequence>
<name>A0A1N7HCJ1_9NOCA</name>
<dbReference type="Gene3D" id="3.90.550.10">
    <property type="entry name" value="Spore Coat Polysaccharide Biosynthesis Protein SpsA, Chain A"/>
    <property type="match status" value="1"/>
</dbReference>
<evidence type="ECO:0000256" key="2">
    <source>
        <dbReference type="ARBA" id="ARBA00022676"/>
    </source>
</evidence>
<evidence type="ECO:0000313" key="5">
    <source>
        <dbReference type="EMBL" id="SIS22471.1"/>
    </source>
</evidence>
<dbReference type="InterPro" id="IPR050834">
    <property type="entry name" value="Glycosyltransf_2"/>
</dbReference>
<dbReference type="RefSeq" id="WP_083710444.1">
    <property type="nucleotide sequence ID" value="NZ_FTNT01000015.1"/>
</dbReference>
<comment type="similarity">
    <text evidence="1">Belongs to the glycosyltransferase 2 family.</text>
</comment>
<dbReference type="GO" id="GO:0016757">
    <property type="term" value="F:glycosyltransferase activity"/>
    <property type="evidence" value="ECO:0007669"/>
    <property type="project" value="UniProtKB-KW"/>
</dbReference>
<dbReference type="SUPFAM" id="SSF53448">
    <property type="entry name" value="Nucleotide-diphospho-sugar transferases"/>
    <property type="match status" value="1"/>
</dbReference>
<dbReference type="Pfam" id="PF00535">
    <property type="entry name" value="Glycos_transf_2"/>
    <property type="match status" value="1"/>
</dbReference>
<dbReference type="AlphaFoldDB" id="A0A1N7HCJ1"/>
<reference evidence="5 6" key="1">
    <citation type="submission" date="2017-01" db="EMBL/GenBank/DDBJ databases">
        <authorList>
            <person name="Mah S.A."/>
            <person name="Swanson W.J."/>
            <person name="Moy G.W."/>
            <person name="Vacquier V.D."/>
        </authorList>
    </citation>
    <scope>NUCLEOTIDE SEQUENCE [LARGE SCALE GENOMIC DNA]</scope>
    <source>
        <strain evidence="5 6">CPCC 203464</strain>
    </source>
</reference>
<dbReference type="InterPro" id="IPR029044">
    <property type="entry name" value="Nucleotide-diphossugar_trans"/>
</dbReference>
<dbReference type="EMBL" id="FTNT01000015">
    <property type="protein sequence ID" value="SIS22471.1"/>
    <property type="molecule type" value="Genomic_DNA"/>
</dbReference>
<keyword evidence="2" id="KW-0328">Glycosyltransferase</keyword>
<dbReference type="InterPro" id="IPR001173">
    <property type="entry name" value="Glyco_trans_2-like"/>
</dbReference>
<dbReference type="Proteomes" id="UP000186218">
    <property type="component" value="Unassembled WGS sequence"/>
</dbReference>
<evidence type="ECO:0000256" key="1">
    <source>
        <dbReference type="ARBA" id="ARBA00006739"/>
    </source>
</evidence>
<accession>A0A1N7HCJ1</accession>
<proteinExistence type="inferred from homology"/>
<evidence type="ECO:0000259" key="4">
    <source>
        <dbReference type="Pfam" id="PF00535"/>
    </source>
</evidence>
<evidence type="ECO:0000313" key="6">
    <source>
        <dbReference type="Proteomes" id="UP000186218"/>
    </source>
</evidence>
<organism evidence="5 6">
    <name type="scientific">Williamsia sterculiae</name>
    <dbReference type="NCBI Taxonomy" id="1344003"/>
    <lineage>
        <taxon>Bacteria</taxon>
        <taxon>Bacillati</taxon>
        <taxon>Actinomycetota</taxon>
        <taxon>Actinomycetes</taxon>
        <taxon>Mycobacteriales</taxon>
        <taxon>Nocardiaceae</taxon>
        <taxon>Williamsia</taxon>
    </lineage>
</organism>
<dbReference type="STRING" id="1344003.SAMN05445060_3957"/>
<feature type="domain" description="Glycosyltransferase 2-like" evidence="4">
    <location>
        <begin position="14"/>
        <end position="174"/>
    </location>
</feature>